<dbReference type="InterPro" id="IPR001296">
    <property type="entry name" value="Glyco_trans_1"/>
</dbReference>
<evidence type="ECO:0000313" key="3">
    <source>
        <dbReference type="Proteomes" id="UP000197065"/>
    </source>
</evidence>
<dbReference type="InterPro" id="IPR050194">
    <property type="entry name" value="Glycosyltransferase_grp1"/>
</dbReference>
<sequence length="386" mass="41576">MRIAFYAPLKAPDHPVVSGDRAMARALMALLVGLDHEVSLASRLRLFDKEGDEVRQRRLERLADRECRRYLAGIKSGRRLQPDLWFTYHGYHKAPDLLGPVVTAALRIPYVMAEASIAAKQADGPWARGHATTLAALRSADGLLAMTEIDRQGLAAVSGRRADVVLLRPFLDRGAFQDLQPEALRAHWAERAALPVDRPWLLAVAMMRDDVKRRSFEFLATALAHLRGSAWHLVVAGDGPARPALETAFAAAIPGRHTFLGTLPRREMPSLMAACDLLVWPALNEAYGMAMLEAAAAGLAVVAGRHGGVADIVADGETGLLVDGDQKAFAAGIKEMLDAPSRRRAMGEAAKARVASLHGTEQASATLALVLARAVRAKGEATIGRP</sequence>
<dbReference type="GO" id="GO:0016757">
    <property type="term" value="F:glycosyltransferase activity"/>
    <property type="evidence" value="ECO:0007669"/>
    <property type="project" value="InterPro"/>
</dbReference>
<dbReference type="RefSeq" id="WP_165769368.1">
    <property type="nucleotide sequence ID" value="NZ_FYEH01000001.1"/>
</dbReference>
<dbReference type="SUPFAM" id="SSF53756">
    <property type="entry name" value="UDP-Glycosyltransferase/glycogen phosphorylase"/>
    <property type="match status" value="1"/>
</dbReference>
<dbReference type="Gene3D" id="3.40.50.2000">
    <property type="entry name" value="Glycogen Phosphorylase B"/>
    <property type="match status" value="2"/>
</dbReference>
<dbReference type="CDD" id="cd03801">
    <property type="entry name" value="GT4_PimA-like"/>
    <property type="match status" value="1"/>
</dbReference>
<evidence type="ECO:0000259" key="1">
    <source>
        <dbReference type="Pfam" id="PF00534"/>
    </source>
</evidence>
<evidence type="ECO:0000313" key="2">
    <source>
        <dbReference type="EMBL" id="SNB53101.1"/>
    </source>
</evidence>
<organism evidence="2 3">
    <name type="scientific">Arboricoccus pini</name>
    <dbReference type="NCBI Taxonomy" id="1963835"/>
    <lineage>
        <taxon>Bacteria</taxon>
        <taxon>Pseudomonadati</taxon>
        <taxon>Pseudomonadota</taxon>
        <taxon>Alphaproteobacteria</taxon>
        <taxon>Geminicoccales</taxon>
        <taxon>Geminicoccaceae</taxon>
        <taxon>Arboricoccus</taxon>
    </lineage>
</organism>
<dbReference type="Proteomes" id="UP000197065">
    <property type="component" value="Unassembled WGS sequence"/>
</dbReference>
<name>A0A212Q167_9PROT</name>
<dbReference type="Pfam" id="PF00534">
    <property type="entry name" value="Glycos_transf_1"/>
    <property type="match status" value="1"/>
</dbReference>
<dbReference type="PANTHER" id="PTHR45947">
    <property type="entry name" value="SULFOQUINOVOSYL TRANSFERASE SQD2"/>
    <property type="match status" value="1"/>
</dbReference>
<gene>
    <name evidence="2" type="ORF">SAMN07250955_101336</name>
</gene>
<keyword evidence="2" id="KW-0808">Transferase</keyword>
<feature type="domain" description="Glycosyl transferase family 1" evidence="1">
    <location>
        <begin position="212"/>
        <end position="352"/>
    </location>
</feature>
<protein>
    <submittedName>
        <fullName evidence="2">Glycosyltransferase involved in cell wall bisynthesis</fullName>
    </submittedName>
</protein>
<proteinExistence type="predicted"/>
<reference evidence="2 3" key="1">
    <citation type="submission" date="2017-06" db="EMBL/GenBank/DDBJ databases">
        <authorList>
            <person name="Kim H.J."/>
            <person name="Triplett B.A."/>
        </authorList>
    </citation>
    <scope>NUCLEOTIDE SEQUENCE [LARGE SCALE GENOMIC DNA]</scope>
    <source>
        <strain evidence="2 3">B29T1</strain>
    </source>
</reference>
<keyword evidence="3" id="KW-1185">Reference proteome</keyword>
<accession>A0A212Q167</accession>
<dbReference type="AlphaFoldDB" id="A0A212Q167"/>
<dbReference type="EMBL" id="FYEH01000001">
    <property type="protein sequence ID" value="SNB53101.1"/>
    <property type="molecule type" value="Genomic_DNA"/>
</dbReference>
<dbReference type="PANTHER" id="PTHR45947:SF3">
    <property type="entry name" value="SULFOQUINOVOSYL TRANSFERASE SQD2"/>
    <property type="match status" value="1"/>
</dbReference>